<dbReference type="EMBL" id="PJQL01002937">
    <property type="protein sequence ID" value="RCH82663.1"/>
    <property type="molecule type" value="Genomic_DNA"/>
</dbReference>
<dbReference type="Proteomes" id="UP000252139">
    <property type="component" value="Unassembled WGS sequence"/>
</dbReference>
<proteinExistence type="predicted"/>
<evidence type="ECO:0000259" key="2">
    <source>
        <dbReference type="Pfam" id="PF10551"/>
    </source>
</evidence>
<dbReference type="OrthoDB" id="2290018at2759"/>
<keyword evidence="4" id="KW-1185">Reference proteome</keyword>
<reference evidence="3 4" key="1">
    <citation type="journal article" date="2018" name="G3 (Bethesda)">
        <title>Phylogenetic and Phylogenomic Definition of Rhizopus Species.</title>
        <authorList>
            <person name="Gryganskyi A.P."/>
            <person name="Golan J."/>
            <person name="Dolatabadi S."/>
            <person name="Mondo S."/>
            <person name="Robb S."/>
            <person name="Idnurm A."/>
            <person name="Muszewska A."/>
            <person name="Steczkiewicz K."/>
            <person name="Masonjones S."/>
            <person name="Liao H.L."/>
            <person name="Gajdeczka M.T."/>
            <person name="Anike F."/>
            <person name="Vuek A."/>
            <person name="Anishchenko I.M."/>
            <person name="Voigt K."/>
            <person name="de Hoog G.S."/>
            <person name="Smith M.E."/>
            <person name="Heitman J."/>
            <person name="Vilgalys R."/>
            <person name="Stajich J.E."/>
        </authorList>
    </citation>
    <scope>NUCLEOTIDE SEQUENCE [LARGE SCALE GENOMIC DNA]</scope>
    <source>
        <strain evidence="3 4">CBS 357.93</strain>
    </source>
</reference>
<dbReference type="InterPro" id="IPR018289">
    <property type="entry name" value="MULE_transposase_dom"/>
</dbReference>
<feature type="signal peptide" evidence="1">
    <location>
        <begin position="1"/>
        <end position="23"/>
    </location>
</feature>
<feature type="chain" id="PRO_5016586723" description="MULE transposase domain-containing protein" evidence="1">
    <location>
        <begin position="24"/>
        <end position="130"/>
    </location>
</feature>
<comment type="caution">
    <text evidence="3">The sequence shown here is derived from an EMBL/GenBank/DDBJ whole genome shotgun (WGS) entry which is preliminary data.</text>
</comment>
<accession>A0A367IY94</accession>
<evidence type="ECO:0000313" key="3">
    <source>
        <dbReference type="EMBL" id="RCH82663.1"/>
    </source>
</evidence>
<sequence>MNTEKRTILIAKFLLWISPTTHTTNLGGMQLKSFPVDFRWISNETQSMYEWFLDAMTVTYGEDINAVFVTDKCQALMDALDKKFPAIKDEYVNSVYKAMYSTTEAGYNDGLMTFQAATDNINNYVDVTRA</sequence>
<evidence type="ECO:0000313" key="4">
    <source>
        <dbReference type="Proteomes" id="UP000252139"/>
    </source>
</evidence>
<protein>
    <recommendedName>
        <fullName evidence="2">MULE transposase domain-containing protein</fullName>
    </recommendedName>
</protein>
<dbReference type="Pfam" id="PF10551">
    <property type="entry name" value="MULE"/>
    <property type="match status" value="1"/>
</dbReference>
<gene>
    <name evidence="3" type="ORF">CU097_007102</name>
</gene>
<dbReference type="AlphaFoldDB" id="A0A367IY94"/>
<organism evidence="3 4">
    <name type="scientific">Rhizopus azygosporus</name>
    <name type="common">Rhizopus microsporus var. azygosporus</name>
    <dbReference type="NCBI Taxonomy" id="86630"/>
    <lineage>
        <taxon>Eukaryota</taxon>
        <taxon>Fungi</taxon>
        <taxon>Fungi incertae sedis</taxon>
        <taxon>Mucoromycota</taxon>
        <taxon>Mucoromycotina</taxon>
        <taxon>Mucoromycetes</taxon>
        <taxon>Mucorales</taxon>
        <taxon>Mucorineae</taxon>
        <taxon>Rhizopodaceae</taxon>
        <taxon>Rhizopus</taxon>
    </lineage>
</organism>
<keyword evidence="1" id="KW-0732">Signal</keyword>
<name>A0A367IY94_RHIAZ</name>
<evidence type="ECO:0000256" key="1">
    <source>
        <dbReference type="SAM" id="SignalP"/>
    </source>
</evidence>
<feature type="domain" description="MULE transposase" evidence="2">
    <location>
        <begin position="32"/>
        <end position="89"/>
    </location>
</feature>